<dbReference type="EMBL" id="CAFBMT010000035">
    <property type="protein sequence ID" value="CAB4957420.1"/>
    <property type="molecule type" value="Genomic_DNA"/>
</dbReference>
<dbReference type="SUPFAM" id="SSF52540">
    <property type="entry name" value="P-loop containing nucleoside triphosphate hydrolases"/>
    <property type="match status" value="2"/>
</dbReference>
<dbReference type="GO" id="GO:0006302">
    <property type="term" value="P:double-strand break repair"/>
    <property type="evidence" value="ECO:0007669"/>
    <property type="project" value="InterPro"/>
</dbReference>
<dbReference type="InterPro" id="IPR049550">
    <property type="entry name" value="RecD_N"/>
</dbReference>
<dbReference type="InterPro" id="IPR041851">
    <property type="entry name" value="RecD_N_sf"/>
</dbReference>
<dbReference type="EMBL" id="CAEZYF010000017">
    <property type="protein sequence ID" value="CAB4734849.1"/>
    <property type="molecule type" value="Genomic_DNA"/>
</dbReference>
<dbReference type="InterPro" id="IPR050534">
    <property type="entry name" value="Coronavir_polyprotein_1ab"/>
</dbReference>
<feature type="domain" description="UvrD-like helicase C-terminal" evidence="11">
    <location>
        <begin position="544"/>
        <end position="591"/>
    </location>
</feature>
<evidence type="ECO:0000259" key="12">
    <source>
        <dbReference type="Pfam" id="PF21185"/>
    </source>
</evidence>
<evidence type="ECO:0000256" key="10">
    <source>
        <dbReference type="ARBA" id="ARBA00023235"/>
    </source>
</evidence>
<reference evidence="15" key="1">
    <citation type="submission" date="2020-05" db="EMBL/GenBank/DDBJ databases">
        <authorList>
            <person name="Chiriac C."/>
            <person name="Salcher M."/>
            <person name="Ghai R."/>
            <person name="Kavagutti S V."/>
        </authorList>
    </citation>
    <scope>NUCLEOTIDE SEQUENCE</scope>
</reference>
<keyword evidence="9" id="KW-0234">DNA repair</keyword>
<evidence type="ECO:0000256" key="9">
    <source>
        <dbReference type="ARBA" id="ARBA00023204"/>
    </source>
</evidence>
<evidence type="ECO:0000256" key="3">
    <source>
        <dbReference type="ARBA" id="ARBA00022763"/>
    </source>
</evidence>
<keyword evidence="1" id="KW-0540">Nuclease</keyword>
<keyword evidence="2" id="KW-0547">Nucleotide-binding</keyword>
<evidence type="ECO:0000256" key="4">
    <source>
        <dbReference type="ARBA" id="ARBA00022801"/>
    </source>
</evidence>
<proteinExistence type="inferred from homology"/>
<accession>A0A6J6Y5V5</accession>
<dbReference type="GO" id="GO:0005524">
    <property type="term" value="F:ATP binding"/>
    <property type="evidence" value="ECO:0007669"/>
    <property type="project" value="UniProtKB-KW"/>
</dbReference>
<dbReference type="InterPro" id="IPR006344">
    <property type="entry name" value="RecD"/>
</dbReference>
<gene>
    <name evidence="14" type="ORF">UFOPK2656_02443</name>
    <name evidence="15" type="ORF">UFOPK3099_00125</name>
    <name evidence="16" type="ORF">UFOPK3651_03282</name>
    <name evidence="17" type="ORF">UFOPK3931_00144</name>
    <name evidence="13" type="ORF">UFOPK4189_02630</name>
</gene>
<evidence type="ECO:0000256" key="8">
    <source>
        <dbReference type="ARBA" id="ARBA00023125"/>
    </source>
</evidence>
<dbReference type="Gene3D" id="3.40.50.300">
    <property type="entry name" value="P-loop containing nucleotide triphosphate hydrolases"/>
    <property type="match status" value="3"/>
</dbReference>
<evidence type="ECO:0000313" key="17">
    <source>
        <dbReference type="EMBL" id="CAB4971363.1"/>
    </source>
</evidence>
<dbReference type="GO" id="GO:0006310">
    <property type="term" value="P:DNA recombination"/>
    <property type="evidence" value="ECO:0007669"/>
    <property type="project" value="InterPro"/>
</dbReference>
<dbReference type="HAMAP" id="MF_01487">
    <property type="entry name" value="RecD"/>
    <property type="match status" value="1"/>
</dbReference>
<dbReference type="Pfam" id="PF13245">
    <property type="entry name" value="AAA_19"/>
    <property type="match status" value="1"/>
</dbReference>
<dbReference type="Pfam" id="PF21185">
    <property type="entry name" value="RecD_N"/>
    <property type="match status" value="1"/>
</dbReference>
<evidence type="ECO:0000256" key="2">
    <source>
        <dbReference type="ARBA" id="ARBA00022741"/>
    </source>
</evidence>
<organism evidence="15">
    <name type="scientific">freshwater metagenome</name>
    <dbReference type="NCBI Taxonomy" id="449393"/>
    <lineage>
        <taxon>unclassified sequences</taxon>
        <taxon>metagenomes</taxon>
        <taxon>ecological metagenomes</taxon>
    </lineage>
</organism>
<evidence type="ECO:0000256" key="7">
    <source>
        <dbReference type="ARBA" id="ARBA00022840"/>
    </source>
</evidence>
<dbReference type="EMBL" id="CAFAAV010000005">
    <property type="protein sequence ID" value="CAB4801097.1"/>
    <property type="molecule type" value="Genomic_DNA"/>
</dbReference>
<dbReference type="InterPro" id="IPR027785">
    <property type="entry name" value="UvrD-like_helicase_C"/>
</dbReference>
<protein>
    <submittedName>
        <fullName evidence="15">Unannotated protein</fullName>
    </submittedName>
</protein>
<name>A0A6J6Y5V5_9ZZZZ</name>
<dbReference type="GO" id="GO:0008854">
    <property type="term" value="F:exodeoxyribonuclease V activity"/>
    <property type="evidence" value="ECO:0007669"/>
    <property type="project" value="InterPro"/>
</dbReference>
<evidence type="ECO:0000313" key="15">
    <source>
        <dbReference type="EMBL" id="CAB4801097.1"/>
    </source>
</evidence>
<dbReference type="Gene3D" id="1.10.10.1020">
    <property type="entry name" value="RecBCD complex, subunit RecD, N-terminal domain"/>
    <property type="match status" value="1"/>
</dbReference>
<keyword evidence="10" id="KW-0413">Isomerase</keyword>
<keyword evidence="6" id="KW-0269">Exonuclease</keyword>
<dbReference type="GO" id="GO:0009338">
    <property type="term" value="C:exodeoxyribonuclease V complex"/>
    <property type="evidence" value="ECO:0007669"/>
    <property type="project" value="InterPro"/>
</dbReference>
<dbReference type="GO" id="GO:0003677">
    <property type="term" value="F:DNA binding"/>
    <property type="evidence" value="ECO:0007669"/>
    <property type="project" value="UniProtKB-KW"/>
</dbReference>
<dbReference type="NCBIfam" id="TIGR01447">
    <property type="entry name" value="recD"/>
    <property type="match status" value="1"/>
</dbReference>
<dbReference type="CDD" id="cd18809">
    <property type="entry name" value="SF1_C_RecD"/>
    <property type="match status" value="1"/>
</dbReference>
<evidence type="ECO:0000256" key="1">
    <source>
        <dbReference type="ARBA" id="ARBA00022722"/>
    </source>
</evidence>
<sequence length="617" mass="65081">MSVQQVRIPAEVVSLEALVEARVIGATEVHLAAWVARASGVSDPLIALAVAMAAWAAQHGHACADLDELAEAVAKEHAVRADDPEVITVAWPSTDVWIDALRAATAVVRVAEASDAEPQFDTRPLVLHGHRVYLQRYWMDESAVAAAMCARAINLDTTLSPDAATVLEHLLPAHTDGEPNLQRAAADMVLRSRLALIVGGPGTGKTYSVARLLAVLLEQSNASGEHLRIALAAPTGKAAARLQESITAAMGQPDVKGHISESVRSALASIAPTTIHRLLGPLGAQRQRFRHHAGDPLPHDVVVIDETSMVSLPLLARLVEALSPTARLVLIGDPDQLESVELGSVLGDLVAASAVEGPLSGRSVRLLRGHRFGGNTPIALLADAIRRGDADGALAHLRSGTVTDGSSVHFLETDDPLAASVLAAVQQVVGPVLAEVRAAAEAGDAETALAAAARARILCAHRRGPYGVDTWNQLGERWMCDDRPQGTWFAGRPLLATRNDARLGVANGDTGVVVRHEGRLVAVFRTALGVQRFEPVQLEAVETAYATTVHKSQGSEYPTVVLVLPPATSPLAGRELVYTGATRARTTLHVVGNESAITTSLRVVAHRMSGLTDALRD</sequence>
<evidence type="ECO:0000313" key="13">
    <source>
        <dbReference type="EMBL" id="CAB4364872.1"/>
    </source>
</evidence>
<dbReference type="GO" id="GO:0017116">
    <property type="term" value="F:single-stranded DNA helicase activity"/>
    <property type="evidence" value="ECO:0007669"/>
    <property type="project" value="TreeGrafter"/>
</dbReference>
<keyword evidence="4" id="KW-0378">Hydrolase</keyword>
<keyword evidence="3" id="KW-0227">DNA damage</keyword>
<dbReference type="PANTHER" id="PTHR43788">
    <property type="entry name" value="DNA2/NAM7 HELICASE FAMILY MEMBER"/>
    <property type="match status" value="1"/>
</dbReference>
<dbReference type="PANTHER" id="PTHR43788:SF6">
    <property type="entry name" value="DNA HELICASE B"/>
    <property type="match status" value="1"/>
</dbReference>
<evidence type="ECO:0000313" key="14">
    <source>
        <dbReference type="EMBL" id="CAB4734849.1"/>
    </source>
</evidence>
<feature type="domain" description="RecBCD enzyme subunit RecD N-terminal" evidence="12">
    <location>
        <begin position="20"/>
        <end position="133"/>
    </location>
</feature>
<dbReference type="InterPro" id="IPR027417">
    <property type="entry name" value="P-loop_NTPase"/>
</dbReference>
<keyword evidence="8" id="KW-0238">DNA-binding</keyword>
<evidence type="ECO:0000259" key="11">
    <source>
        <dbReference type="Pfam" id="PF13538"/>
    </source>
</evidence>
<dbReference type="EMBL" id="CAESGF010000020">
    <property type="protein sequence ID" value="CAB4364872.1"/>
    <property type="molecule type" value="Genomic_DNA"/>
</dbReference>
<dbReference type="EMBL" id="CAFBOL010000002">
    <property type="protein sequence ID" value="CAB4971363.1"/>
    <property type="molecule type" value="Genomic_DNA"/>
</dbReference>
<evidence type="ECO:0000256" key="6">
    <source>
        <dbReference type="ARBA" id="ARBA00022839"/>
    </source>
</evidence>
<keyword evidence="7" id="KW-0067">ATP-binding</keyword>
<evidence type="ECO:0000313" key="16">
    <source>
        <dbReference type="EMBL" id="CAB4957420.1"/>
    </source>
</evidence>
<dbReference type="AlphaFoldDB" id="A0A6J6Y5V5"/>
<dbReference type="Pfam" id="PF13538">
    <property type="entry name" value="UvrD_C_2"/>
    <property type="match status" value="1"/>
</dbReference>
<evidence type="ECO:0000256" key="5">
    <source>
        <dbReference type="ARBA" id="ARBA00022806"/>
    </source>
</evidence>
<keyword evidence="5" id="KW-0347">Helicase</keyword>
<dbReference type="CDD" id="cd17933">
    <property type="entry name" value="DEXSc_RecD-like"/>
    <property type="match status" value="1"/>
</dbReference>